<dbReference type="EMBL" id="PNBA02000004">
    <property type="protein sequence ID" value="KAG6426687.1"/>
    <property type="molecule type" value="Genomic_DNA"/>
</dbReference>
<dbReference type="AlphaFoldDB" id="A0A8X9A2V6"/>
<accession>A0A8X9A2V6</accession>
<dbReference type="InterPro" id="IPR042467">
    <property type="entry name" value="Peptidase_C65_otubain_sub2"/>
</dbReference>
<dbReference type="PANTHER" id="PTHR12931:SF15">
    <property type="entry name" value="UBIQUITIN THIOESTERASE OTUBAIN-LIKE"/>
    <property type="match status" value="1"/>
</dbReference>
<organism evidence="10">
    <name type="scientific">Salvia splendens</name>
    <name type="common">Scarlet sage</name>
    <dbReference type="NCBI Taxonomy" id="180675"/>
    <lineage>
        <taxon>Eukaryota</taxon>
        <taxon>Viridiplantae</taxon>
        <taxon>Streptophyta</taxon>
        <taxon>Embryophyta</taxon>
        <taxon>Tracheophyta</taxon>
        <taxon>Spermatophyta</taxon>
        <taxon>Magnoliopsida</taxon>
        <taxon>eudicotyledons</taxon>
        <taxon>Gunneridae</taxon>
        <taxon>Pentapetalae</taxon>
        <taxon>asterids</taxon>
        <taxon>lamiids</taxon>
        <taxon>Lamiales</taxon>
        <taxon>Lamiaceae</taxon>
        <taxon>Nepetoideae</taxon>
        <taxon>Mentheae</taxon>
        <taxon>Salviinae</taxon>
        <taxon>Salvia</taxon>
        <taxon>Salvia subgen. Calosphace</taxon>
        <taxon>core Calosphace</taxon>
    </lineage>
</organism>
<dbReference type="Pfam" id="PF10275">
    <property type="entry name" value="Peptidase_C65"/>
    <property type="match status" value="1"/>
</dbReference>
<dbReference type="PROSITE" id="PS50802">
    <property type="entry name" value="OTU"/>
    <property type="match status" value="1"/>
</dbReference>
<dbReference type="GO" id="GO:0004843">
    <property type="term" value="F:cysteine-type deubiquitinase activity"/>
    <property type="evidence" value="ECO:0007669"/>
    <property type="project" value="UniProtKB-EC"/>
</dbReference>
<keyword evidence="7" id="KW-0788">Thiol protease</keyword>
<evidence type="ECO:0000256" key="2">
    <source>
        <dbReference type="ARBA" id="ARBA00006579"/>
    </source>
</evidence>
<evidence type="ECO:0000256" key="6">
    <source>
        <dbReference type="ARBA" id="ARBA00022801"/>
    </source>
</evidence>
<evidence type="ECO:0000256" key="4">
    <source>
        <dbReference type="ARBA" id="ARBA00022670"/>
    </source>
</evidence>
<name>A0A8X9A2V6_SALSN</name>
<gene>
    <name evidence="10" type="ORF">SASPL_110914</name>
</gene>
<dbReference type="Gene3D" id="1.20.1300.20">
    <property type="entry name" value="Peptidase C65 Otubain, subdomain 2"/>
    <property type="match status" value="1"/>
</dbReference>
<protein>
    <recommendedName>
        <fullName evidence="3">ubiquitinyl hydrolase 1</fullName>
        <ecNumber evidence="3">3.4.19.12</ecNumber>
    </recommendedName>
</protein>
<reference evidence="10" key="2">
    <citation type="submission" date="2020-08" db="EMBL/GenBank/DDBJ databases">
        <title>Plant Genome Project.</title>
        <authorList>
            <person name="Zhang R.-G."/>
        </authorList>
    </citation>
    <scope>NUCLEOTIDE SEQUENCE</scope>
    <source>
        <strain evidence="10">Huo1</strain>
        <tissue evidence="10">Leaf</tissue>
    </source>
</reference>
<comment type="caution">
    <text evidence="10">The sequence shown here is derived from an EMBL/GenBank/DDBJ whole genome shotgun (WGS) entry which is preliminary data.</text>
</comment>
<dbReference type="InterPro" id="IPR042468">
    <property type="entry name" value="Peptidase_C65_otubain_sub1"/>
</dbReference>
<keyword evidence="4" id="KW-0645">Protease</keyword>
<evidence type="ECO:0000256" key="3">
    <source>
        <dbReference type="ARBA" id="ARBA00012759"/>
    </source>
</evidence>
<evidence type="ECO:0000256" key="5">
    <source>
        <dbReference type="ARBA" id="ARBA00022786"/>
    </source>
</evidence>
<evidence type="ECO:0000256" key="1">
    <source>
        <dbReference type="ARBA" id="ARBA00000707"/>
    </source>
</evidence>
<dbReference type="FunFam" id="1.20.1300.20:FF:000001">
    <property type="entry name" value="Ubiquitin thioesterase OTUB1"/>
    <property type="match status" value="1"/>
</dbReference>
<dbReference type="EC" id="3.4.19.12" evidence="3"/>
<comment type="similarity">
    <text evidence="2">Belongs to the peptidase C65 family.</text>
</comment>
<reference evidence="10" key="1">
    <citation type="submission" date="2018-01" db="EMBL/GenBank/DDBJ databases">
        <authorList>
            <person name="Mao J.F."/>
        </authorList>
    </citation>
    <scope>NUCLEOTIDE SEQUENCE</scope>
    <source>
        <strain evidence="10">Huo1</strain>
        <tissue evidence="10">Leaf</tissue>
    </source>
</reference>
<dbReference type="InterPro" id="IPR019400">
    <property type="entry name" value="Peptidase_C65_otubain"/>
</dbReference>
<feature type="domain" description="OTU" evidence="9">
    <location>
        <begin position="133"/>
        <end position="355"/>
    </location>
</feature>
<dbReference type="Gene3D" id="3.30.200.60">
    <property type="entry name" value="Peptidase C65 Otubain, subdomain 1"/>
    <property type="match status" value="1"/>
</dbReference>
<evidence type="ECO:0000313" key="10">
    <source>
        <dbReference type="EMBL" id="KAG6426687.1"/>
    </source>
</evidence>
<dbReference type="InterPro" id="IPR003323">
    <property type="entry name" value="OTU_dom"/>
</dbReference>
<dbReference type="PANTHER" id="PTHR12931">
    <property type="entry name" value="UBIQUITIN THIOLESTERASE PROTEIN OTUB"/>
    <property type="match status" value="1"/>
</dbReference>
<comment type="catalytic activity">
    <reaction evidence="1">
        <text>Thiol-dependent hydrolysis of ester, thioester, amide, peptide and isopeptide bonds formed by the C-terminal Gly of ubiquitin (a 76-residue protein attached to proteins as an intracellular targeting signal).</text>
        <dbReference type="EC" id="3.4.19.12"/>
    </reaction>
</comment>
<evidence type="ECO:0000259" key="9">
    <source>
        <dbReference type="PROSITE" id="PS50802"/>
    </source>
</evidence>
<dbReference type="Proteomes" id="UP000298416">
    <property type="component" value="Unassembled WGS sequence"/>
</dbReference>
<dbReference type="SUPFAM" id="SSF54001">
    <property type="entry name" value="Cysteine proteinases"/>
    <property type="match status" value="1"/>
</dbReference>
<dbReference type="GO" id="GO:0006508">
    <property type="term" value="P:proteolysis"/>
    <property type="evidence" value="ECO:0007669"/>
    <property type="project" value="UniProtKB-KW"/>
</dbReference>
<dbReference type="GO" id="GO:0043130">
    <property type="term" value="F:ubiquitin binding"/>
    <property type="evidence" value="ECO:0007669"/>
    <property type="project" value="TreeGrafter"/>
</dbReference>
<evidence type="ECO:0000256" key="8">
    <source>
        <dbReference type="SAM" id="MobiDB-lite"/>
    </source>
</evidence>
<keyword evidence="5" id="KW-0833">Ubl conjugation pathway</keyword>
<dbReference type="GO" id="GO:0005634">
    <property type="term" value="C:nucleus"/>
    <property type="evidence" value="ECO:0007669"/>
    <property type="project" value="TreeGrafter"/>
</dbReference>
<evidence type="ECO:0000256" key="7">
    <source>
        <dbReference type="ARBA" id="ARBA00022807"/>
    </source>
</evidence>
<dbReference type="GO" id="GO:0071108">
    <property type="term" value="P:protein K48-linked deubiquitination"/>
    <property type="evidence" value="ECO:0007669"/>
    <property type="project" value="TreeGrafter"/>
</dbReference>
<dbReference type="InterPro" id="IPR038765">
    <property type="entry name" value="Papain-like_cys_pep_sf"/>
</dbReference>
<sequence>MQNPDGQAAKPETETKVSLQTSEINDWTNYRDDEVMQQHSAIQAEEAGKIPFVGDKARKPLIPGSNIFRGYAIYSKSMIVTSYIGSEASYLLYFDLYNMVIAFIEPLSSLADEYESGNPILLEKIKVLTDQYAAIRRTRGDGNCFFRGFMFAYLDHILESQDHAEIDRITVSVEQCRKTLISLGYAEFTFEDFFALFLEQLESVLSGKEACISHEELVQRSRDQYVSDYVVMFFRFITSGEIKKRSEFYEPFIQGLTNTSVEQVPALVQFCKSSVEPMGEESDHVHITALSDALGVPIRIVYLDRSHDDKGSVSVNHHDFIPVAVTDANSGGFVAVTPFITLLYRPGHYDILYPK</sequence>
<dbReference type="CDD" id="cd22765">
    <property type="entry name" value="AtOTU1-like"/>
    <property type="match status" value="1"/>
</dbReference>
<feature type="region of interest" description="Disordered" evidence="8">
    <location>
        <begin position="1"/>
        <end position="20"/>
    </location>
</feature>
<evidence type="ECO:0000313" key="11">
    <source>
        <dbReference type="Proteomes" id="UP000298416"/>
    </source>
</evidence>
<proteinExistence type="inferred from homology"/>
<keyword evidence="6" id="KW-0378">Hydrolase</keyword>
<keyword evidence="11" id="KW-1185">Reference proteome</keyword>